<dbReference type="GO" id="GO:0016616">
    <property type="term" value="F:oxidoreductase activity, acting on the CH-OH group of donors, NAD or NADP as acceptor"/>
    <property type="evidence" value="ECO:0007669"/>
    <property type="project" value="TreeGrafter"/>
</dbReference>
<dbReference type="PANTHER" id="PTHR10366:SF564">
    <property type="entry name" value="STEROL-4-ALPHA-CARBOXYLATE 3-DEHYDROGENASE, DECARBOXYLATING"/>
    <property type="match status" value="1"/>
</dbReference>
<feature type="domain" description="NAD-dependent epimerase/dehydratase" evidence="3">
    <location>
        <begin position="6"/>
        <end position="212"/>
    </location>
</feature>
<dbReference type="EMBL" id="ML986578">
    <property type="protein sequence ID" value="KAF2270983.1"/>
    <property type="molecule type" value="Genomic_DNA"/>
</dbReference>
<dbReference type="Proteomes" id="UP000800093">
    <property type="component" value="Unassembled WGS sequence"/>
</dbReference>
<evidence type="ECO:0000259" key="3">
    <source>
        <dbReference type="Pfam" id="PF01370"/>
    </source>
</evidence>
<dbReference type="PANTHER" id="PTHR10366">
    <property type="entry name" value="NAD DEPENDENT EPIMERASE/DEHYDRATASE"/>
    <property type="match status" value="1"/>
</dbReference>
<sequence>MAGELVLITGATGHLGYRVLVDALKTGYRVRAAVRNHAKAAKILSAPSLKSINPGSNLQFVDVPDMLAPGAYDEAIKGATYVIHIASPLPAELKEGDDPEKVLINPAVQGTLNILEAAKKAGTVKRVVITSSIVAIMPLEQIASPDPDIVIDETSRTELAAPPYANNLAAYCASKVKAFNDTEEWVKREKPGFDVINIHPSFIIGANELATTPEEAFMGTNSLALGLLVGKDIGSVPGGSNHLLDTALAHVKALDSKVPGNTSYIVSAAAHQWESAWEIFEREFPEAAKSGNFTKGNVVTTPMRFDTKKSEEILGMKYMGYEEQVKHVVSHYLTLL</sequence>
<dbReference type="InterPro" id="IPR036291">
    <property type="entry name" value="NAD(P)-bd_dom_sf"/>
</dbReference>
<dbReference type="Pfam" id="PF01370">
    <property type="entry name" value="Epimerase"/>
    <property type="match status" value="1"/>
</dbReference>
<comment type="caution">
    <text evidence="4">The sequence shown here is derived from an EMBL/GenBank/DDBJ whole genome shotgun (WGS) entry which is preliminary data.</text>
</comment>
<name>A0A9P4TRU0_9PLEO</name>
<protein>
    <submittedName>
        <fullName evidence="4">NAD(P)-binding protein</fullName>
    </submittedName>
</protein>
<reference evidence="5" key="1">
    <citation type="journal article" date="2020" name="Stud. Mycol.">
        <title>101 Dothideomycetes genomes: A test case for predicting lifestyles and emergence of pathogens.</title>
        <authorList>
            <person name="Haridas S."/>
            <person name="Albert R."/>
            <person name="Binder M."/>
            <person name="Bloem J."/>
            <person name="LaButti K."/>
            <person name="Salamov A."/>
            <person name="Andreopoulos B."/>
            <person name="Baker S."/>
            <person name="Barry K."/>
            <person name="Bills G."/>
            <person name="Bluhm B."/>
            <person name="Cannon C."/>
            <person name="Castanera R."/>
            <person name="Culley D."/>
            <person name="Daum C."/>
            <person name="Ezra D."/>
            <person name="Gonzalez J."/>
            <person name="Henrissat B."/>
            <person name="Kuo A."/>
            <person name="Liang C."/>
            <person name="Lipzen A."/>
            <person name="Lutzoni F."/>
            <person name="Magnuson J."/>
            <person name="Mondo S."/>
            <person name="Nolan M."/>
            <person name="Ohm R."/>
            <person name="Pangilinan J."/>
            <person name="Park H.-J."/>
            <person name="Ramirez L."/>
            <person name="Alfaro M."/>
            <person name="Sun H."/>
            <person name="Tritt A."/>
            <person name="Yoshinaga Y."/>
            <person name="Zwiers L.-H."/>
            <person name="Turgeon B."/>
            <person name="Goodwin S."/>
            <person name="Spatafora J."/>
            <person name="Crous P."/>
            <person name="Grigoriev I."/>
        </authorList>
    </citation>
    <scope>NUCLEOTIDE SEQUENCE [LARGE SCALE GENOMIC DNA]</scope>
    <source>
        <strain evidence="5">CBS 304.66</strain>
    </source>
</reference>
<evidence type="ECO:0000256" key="2">
    <source>
        <dbReference type="ARBA" id="ARBA00023445"/>
    </source>
</evidence>
<dbReference type="InterPro" id="IPR050425">
    <property type="entry name" value="NAD(P)_dehydrat-like"/>
</dbReference>
<evidence type="ECO:0000313" key="4">
    <source>
        <dbReference type="EMBL" id="KAF2270983.1"/>
    </source>
</evidence>
<keyword evidence="1" id="KW-0560">Oxidoreductase</keyword>
<dbReference type="InterPro" id="IPR001509">
    <property type="entry name" value="Epimerase_deHydtase"/>
</dbReference>
<keyword evidence="5" id="KW-1185">Reference proteome</keyword>
<evidence type="ECO:0000256" key="1">
    <source>
        <dbReference type="ARBA" id="ARBA00023002"/>
    </source>
</evidence>
<dbReference type="Gene3D" id="3.40.50.720">
    <property type="entry name" value="NAD(P)-binding Rossmann-like Domain"/>
    <property type="match status" value="1"/>
</dbReference>
<dbReference type="SUPFAM" id="SSF51735">
    <property type="entry name" value="NAD(P)-binding Rossmann-fold domains"/>
    <property type="match status" value="1"/>
</dbReference>
<comment type="similarity">
    <text evidence="2">Belongs to the NAD(P)-dependent epimerase/dehydratase family. Dihydroflavonol-4-reductase subfamily.</text>
</comment>
<dbReference type="OrthoDB" id="2735536at2759"/>
<proteinExistence type="inferred from homology"/>
<accession>A0A9P4TRU0</accession>
<gene>
    <name evidence="4" type="ORF">CC78DRAFT_450511</name>
</gene>
<dbReference type="AlphaFoldDB" id="A0A9P4TRU0"/>
<evidence type="ECO:0000313" key="5">
    <source>
        <dbReference type="Proteomes" id="UP000800093"/>
    </source>
</evidence>
<organism evidence="4 5">
    <name type="scientific">Lojkania enalia</name>
    <dbReference type="NCBI Taxonomy" id="147567"/>
    <lineage>
        <taxon>Eukaryota</taxon>
        <taxon>Fungi</taxon>
        <taxon>Dikarya</taxon>
        <taxon>Ascomycota</taxon>
        <taxon>Pezizomycotina</taxon>
        <taxon>Dothideomycetes</taxon>
        <taxon>Pleosporomycetidae</taxon>
        <taxon>Pleosporales</taxon>
        <taxon>Pleosporales incertae sedis</taxon>
        <taxon>Lojkania</taxon>
    </lineage>
</organism>